<keyword evidence="4" id="KW-1185">Reference proteome</keyword>
<dbReference type="GO" id="GO:0005737">
    <property type="term" value="C:cytoplasm"/>
    <property type="evidence" value="ECO:0007669"/>
    <property type="project" value="TreeGrafter"/>
</dbReference>
<dbReference type="InterPro" id="IPR029000">
    <property type="entry name" value="Cyclophilin-like_dom_sf"/>
</dbReference>
<dbReference type="AlphaFoldDB" id="A0A8S3ZDT2"/>
<dbReference type="InterPro" id="IPR002130">
    <property type="entry name" value="Cyclophilin-type_PPIase_dom"/>
</dbReference>
<keyword evidence="1" id="KW-0732">Signal</keyword>
<dbReference type="PANTHER" id="PTHR11071">
    <property type="entry name" value="PEPTIDYL-PROLYL CIS-TRANS ISOMERASE"/>
    <property type="match status" value="1"/>
</dbReference>
<keyword evidence="1" id="KW-0413">Isomerase</keyword>
<accession>A0A8S3ZDT2</accession>
<reference evidence="3" key="1">
    <citation type="submission" date="2021-04" db="EMBL/GenBank/DDBJ databases">
        <authorList>
            <consortium name="Molecular Ecology Group"/>
        </authorList>
    </citation>
    <scope>NUCLEOTIDE SEQUENCE</scope>
</reference>
<dbReference type="OrthoDB" id="193499at2759"/>
<dbReference type="Pfam" id="PF00160">
    <property type="entry name" value="Pro_isomerase"/>
    <property type="match status" value="1"/>
</dbReference>
<dbReference type="EC" id="5.2.1.8" evidence="1"/>
<organism evidence="3 4">
    <name type="scientific">Candidula unifasciata</name>
    <dbReference type="NCBI Taxonomy" id="100452"/>
    <lineage>
        <taxon>Eukaryota</taxon>
        <taxon>Metazoa</taxon>
        <taxon>Spiralia</taxon>
        <taxon>Lophotrochozoa</taxon>
        <taxon>Mollusca</taxon>
        <taxon>Gastropoda</taxon>
        <taxon>Heterobranchia</taxon>
        <taxon>Euthyneura</taxon>
        <taxon>Panpulmonata</taxon>
        <taxon>Eupulmonata</taxon>
        <taxon>Stylommatophora</taxon>
        <taxon>Helicina</taxon>
        <taxon>Helicoidea</taxon>
        <taxon>Geomitridae</taxon>
        <taxon>Candidula</taxon>
    </lineage>
</organism>
<name>A0A8S3ZDT2_9EUPU</name>
<dbReference type="Proteomes" id="UP000678393">
    <property type="component" value="Unassembled WGS sequence"/>
</dbReference>
<keyword evidence="1" id="KW-0697">Rotamase</keyword>
<dbReference type="Gene3D" id="2.40.100.10">
    <property type="entry name" value="Cyclophilin-like"/>
    <property type="match status" value="1"/>
</dbReference>
<dbReference type="PROSITE" id="PS50072">
    <property type="entry name" value="CSA_PPIASE_2"/>
    <property type="match status" value="1"/>
</dbReference>
<comment type="similarity">
    <text evidence="1">Belongs to the cyclophilin-type PPIase family.</text>
</comment>
<comment type="catalytic activity">
    <reaction evidence="1">
        <text>[protein]-peptidylproline (omega=180) = [protein]-peptidylproline (omega=0)</text>
        <dbReference type="Rhea" id="RHEA:16237"/>
        <dbReference type="Rhea" id="RHEA-COMP:10747"/>
        <dbReference type="Rhea" id="RHEA-COMP:10748"/>
        <dbReference type="ChEBI" id="CHEBI:83833"/>
        <dbReference type="ChEBI" id="CHEBI:83834"/>
        <dbReference type="EC" id="5.2.1.8"/>
    </reaction>
</comment>
<evidence type="ECO:0000256" key="1">
    <source>
        <dbReference type="RuleBase" id="RU363019"/>
    </source>
</evidence>
<dbReference type="PANTHER" id="PTHR11071:SF547">
    <property type="entry name" value="PEPTIDYL-PROLYL CIS-TRANS ISOMERASE"/>
    <property type="match status" value="1"/>
</dbReference>
<comment type="caution">
    <text evidence="3">The sequence shown here is derived from an EMBL/GenBank/DDBJ whole genome shotgun (WGS) entry which is preliminary data.</text>
</comment>
<feature type="chain" id="PRO_5035966476" description="Peptidyl-prolyl cis-trans isomerase" evidence="1">
    <location>
        <begin position="19"/>
        <end position="222"/>
    </location>
</feature>
<evidence type="ECO:0000313" key="3">
    <source>
        <dbReference type="EMBL" id="CAG5127774.1"/>
    </source>
</evidence>
<dbReference type="GO" id="GO:0006457">
    <property type="term" value="P:protein folding"/>
    <property type="evidence" value="ECO:0007669"/>
    <property type="project" value="TreeGrafter"/>
</dbReference>
<evidence type="ECO:0000313" key="4">
    <source>
        <dbReference type="Proteomes" id="UP000678393"/>
    </source>
</evidence>
<dbReference type="SUPFAM" id="SSF50891">
    <property type="entry name" value="Cyclophilin-like"/>
    <property type="match status" value="1"/>
</dbReference>
<dbReference type="EMBL" id="CAJHNH020002786">
    <property type="protein sequence ID" value="CAG5127774.1"/>
    <property type="molecule type" value="Genomic_DNA"/>
</dbReference>
<comment type="function">
    <text evidence="1">PPIases accelerate the folding of proteins. It catalyzes the cis-trans isomerization of proline imidic peptide bonds in oligopeptides.</text>
</comment>
<dbReference type="GO" id="GO:0016018">
    <property type="term" value="F:cyclosporin A binding"/>
    <property type="evidence" value="ECO:0007669"/>
    <property type="project" value="TreeGrafter"/>
</dbReference>
<gene>
    <name evidence="3" type="ORF">CUNI_LOCUS13332</name>
</gene>
<dbReference type="PRINTS" id="PR00153">
    <property type="entry name" value="CSAPPISMRASE"/>
</dbReference>
<sequence length="222" mass="24605">MNYKAGLVLSALLTLGTCNVNYTITAEAVLEIEVKNYNGQGDDLNGQVVIGLLGDTVPVASLNFKTICEGVKRPNQPLITFKNTYCHRVVRDMLIQCGDVHGLDGRGSTSIYGETFNDENFLISHSSGGIVSMANKGKDSNGSQFFITFGPSRFFDKKHVAFGKVVRGYEYLMAINRMGNLDKTQKPRRPVKIVDCNVVEVKKYELTDKDMRTDDLEGIVKH</sequence>
<dbReference type="GO" id="GO:0003755">
    <property type="term" value="F:peptidyl-prolyl cis-trans isomerase activity"/>
    <property type="evidence" value="ECO:0007669"/>
    <property type="project" value="UniProtKB-UniRule"/>
</dbReference>
<feature type="domain" description="PPIase cyclophilin-type" evidence="2">
    <location>
        <begin position="46"/>
        <end position="198"/>
    </location>
</feature>
<evidence type="ECO:0000259" key="2">
    <source>
        <dbReference type="PROSITE" id="PS50072"/>
    </source>
</evidence>
<feature type="signal peptide" evidence="1">
    <location>
        <begin position="1"/>
        <end position="18"/>
    </location>
</feature>
<proteinExistence type="inferred from homology"/>
<protein>
    <recommendedName>
        <fullName evidence="1">Peptidyl-prolyl cis-trans isomerase</fullName>
        <shortName evidence="1">PPIase</shortName>
        <ecNumber evidence="1">5.2.1.8</ecNumber>
    </recommendedName>
</protein>